<feature type="transmembrane region" description="Helical" evidence="1">
    <location>
        <begin position="49"/>
        <end position="66"/>
    </location>
</feature>
<gene>
    <name evidence="2" type="ORF">QLS97_03370</name>
</gene>
<accession>A0AAW6TMT6</accession>
<dbReference type="RefSeq" id="WP_282714253.1">
    <property type="nucleotide sequence ID" value="NZ_JASCRY010000001.1"/>
</dbReference>
<organism evidence="2 3">
    <name type="scientific">Flavobacterium yafengii</name>
    <dbReference type="NCBI Taxonomy" id="3041253"/>
    <lineage>
        <taxon>Bacteria</taxon>
        <taxon>Pseudomonadati</taxon>
        <taxon>Bacteroidota</taxon>
        <taxon>Flavobacteriia</taxon>
        <taxon>Flavobacteriales</taxon>
        <taxon>Flavobacteriaceae</taxon>
        <taxon>Flavobacterium</taxon>
    </lineage>
</organism>
<comment type="caution">
    <text evidence="2">The sequence shown here is derived from an EMBL/GenBank/DDBJ whole genome shotgun (WGS) entry which is preliminary data.</text>
</comment>
<reference evidence="2 3" key="1">
    <citation type="submission" date="2023-04" db="EMBL/GenBank/DDBJ databases">
        <title>Two novel species of Flavobacterium.</title>
        <authorList>
            <person name="Liu Q."/>
            <person name="Xin Y.-H."/>
        </authorList>
    </citation>
    <scope>NUCLEOTIDE SEQUENCE [LARGE SCALE GENOMIC DNA]</scope>
    <source>
        <strain evidence="2 3">LB2P87</strain>
    </source>
</reference>
<evidence type="ECO:0000256" key="1">
    <source>
        <dbReference type="SAM" id="Phobius"/>
    </source>
</evidence>
<protein>
    <recommendedName>
        <fullName evidence="4">Signal peptidase</fullName>
    </recommendedName>
</protein>
<evidence type="ECO:0000313" key="2">
    <source>
        <dbReference type="EMBL" id="MDI5948680.1"/>
    </source>
</evidence>
<evidence type="ECO:0000313" key="3">
    <source>
        <dbReference type="Proteomes" id="UP001228643"/>
    </source>
</evidence>
<evidence type="ECO:0008006" key="4">
    <source>
        <dbReference type="Google" id="ProtNLM"/>
    </source>
</evidence>
<dbReference type="EMBL" id="JASCRY010000001">
    <property type="protein sequence ID" value="MDI5948680.1"/>
    <property type="molecule type" value="Genomic_DNA"/>
</dbReference>
<keyword evidence="3" id="KW-1185">Reference proteome</keyword>
<dbReference type="Proteomes" id="UP001228643">
    <property type="component" value="Unassembled WGS sequence"/>
</dbReference>
<feature type="transmembrane region" description="Helical" evidence="1">
    <location>
        <begin position="7"/>
        <end position="29"/>
    </location>
</feature>
<sequence>MKIESNKFYFLIIFLFGIMNVFAGPGGSGPPAPTAKKPPPPPGLSIDENSVIIMIIALLFGIYIIYNNMLKTKTPI</sequence>
<proteinExistence type="predicted"/>
<keyword evidence="1" id="KW-0472">Membrane</keyword>
<name>A0AAW6TMT6_9FLAO</name>
<keyword evidence="1" id="KW-1133">Transmembrane helix</keyword>
<dbReference type="AlphaFoldDB" id="A0AAW6TMT6"/>
<keyword evidence="1" id="KW-0812">Transmembrane</keyword>